<accession>A0A4Q7E4F9</accession>
<name>A0A4Q7E4F9_9CYAN</name>
<sequence length="266" mass="27452">MHIGPLQLAAIAFENPIFKGEILAELDAVRGRGVIRLIDLLFIYREASGDVTVMTDTDVEAEDLAAYGDVLSVLLGLGDSSAAEMNGTSVDDGYGLSLEEIRGVVDQMPPDTALALVLFEHRWAGGLAQAIREAGGHLLAQGILTREAVLVVGSELAAIAEAEAVIATTEAIKGAAVLDALAFTEAAAEAEALMADEMVTSAIAAETLRTLMAVGVVDDTEIETAILSLVEGGLLSPDLVADALEQADAALAAIAETQAAQQQAES</sequence>
<dbReference type="AlphaFoldDB" id="A0A4Q7E4F9"/>
<gene>
    <name evidence="1" type="ORF">DYY88_18590</name>
</gene>
<proteinExistence type="predicted"/>
<evidence type="ECO:0000313" key="1">
    <source>
        <dbReference type="EMBL" id="RZM76663.1"/>
    </source>
</evidence>
<keyword evidence="2" id="KW-1185">Reference proteome</keyword>
<evidence type="ECO:0000313" key="2">
    <source>
        <dbReference type="Proteomes" id="UP000292459"/>
    </source>
</evidence>
<comment type="caution">
    <text evidence="1">The sequence shown here is derived from an EMBL/GenBank/DDBJ whole genome shotgun (WGS) entry which is preliminary data.</text>
</comment>
<dbReference type="Proteomes" id="UP000292459">
    <property type="component" value="Unassembled WGS sequence"/>
</dbReference>
<protein>
    <recommendedName>
        <fullName evidence="3">DUF1269 domain-containing protein</fullName>
    </recommendedName>
</protein>
<dbReference type="RefSeq" id="WP_052288633.1">
    <property type="nucleotide sequence ID" value="NZ_QVFV01000005.1"/>
</dbReference>
<dbReference type="EMBL" id="QVFV01000005">
    <property type="protein sequence ID" value="RZM76663.1"/>
    <property type="molecule type" value="Genomic_DNA"/>
</dbReference>
<organism evidence="1 2">
    <name type="scientific">Leptolyngbya iicbica LK</name>
    <dbReference type="NCBI Taxonomy" id="2294035"/>
    <lineage>
        <taxon>Bacteria</taxon>
        <taxon>Bacillati</taxon>
        <taxon>Cyanobacteriota</taxon>
        <taxon>Cyanophyceae</taxon>
        <taxon>Leptolyngbyales</taxon>
        <taxon>Leptolyngbyaceae</taxon>
        <taxon>Leptolyngbya group</taxon>
        <taxon>Leptolyngbya</taxon>
        <taxon>Leptolyngbya iicbica</taxon>
    </lineage>
</organism>
<dbReference type="OrthoDB" id="1779644at2"/>
<evidence type="ECO:0008006" key="3">
    <source>
        <dbReference type="Google" id="ProtNLM"/>
    </source>
</evidence>
<reference evidence="1 2" key="1">
    <citation type="submission" date="2018-11" db="EMBL/GenBank/DDBJ databases">
        <title>Whole genome sequencing of an environmental sample.</title>
        <authorList>
            <person name="Sarangi A.N."/>
            <person name="Singh D."/>
            <person name="Tripathy S."/>
        </authorList>
    </citation>
    <scope>NUCLEOTIDE SEQUENCE [LARGE SCALE GENOMIC DNA]</scope>
    <source>
        <strain evidence="1 2">Lakshadweep</strain>
    </source>
</reference>